<dbReference type="PRINTS" id="PR00625">
    <property type="entry name" value="JDOMAIN"/>
</dbReference>
<feature type="region of interest" description="Disordered" evidence="1">
    <location>
        <begin position="80"/>
        <end position="134"/>
    </location>
</feature>
<accession>A0A0P4WJA9</accession>
<dbReference type="PROSITE" id="PS50076">
    <property type="entry name" value="DNAJ_2"/>
    <property type="match status" value="1"/>
</dbReference>
<dbReference type="SMART" id="SM00271">
    <property type="entry name" value="DnaJ"/>
    <property type="match status" value="1"/>
</dbReference>
<dbReference type="PANTHER" id="PTHR44029">
    <property type="entry name" value="DNAJ HOMOLOG SUBFAMILY C MEMBER 21"/>
    <property type="match status" value="1"/>
</dbReference>
<feature type="domain" description="J" evidence="2">
    <location>
        <begin position="8"/>
        <end position="74"/>
    </location>
</feature>
<evidence type="ECO:0000259" key="2">
    <source>
        <dbReference type="PROSITE" id="PS50076"/>
    </source>
</evidence>
<organism evidence="3">
    <name type="scientific">Scylla olivacea</name>
    <name type="common">Orange mud crab</name>
    <name type="synonym">Cancer olivacea</name>
    <dbReference type="NCBI Taxonomy" id="85551"/>
    <lineage>
        <taxon>Eukaryota</taxon>
        <taxon>Metazoa</taxon>
        <taxon>Ecdysozoa</taxon>
        <taxon>Arthropoda</taxon>
        <taxon>Crustacea</taxon>
        <taxon>Multicrustacea</taxon>
        <taxon>Malacostraca</taxon>
        <taxon>Eumalacostraca</taxon>
        <taxon>Eucarida</taxon>
        <taxon>Decapoda</taxon>
        <taxon>Pleocyemata</taxon>
        <taxon>Brachyura</taxon>
        <taxon>Eubrachyura</taxon>
        <taxon>Portunoidea</taxon>
        <taxon>Portunidae</taxon>
        <taxon>Portuninae</taxon>
        <taxon>Scylla</taxon>
    </lineage>
</organism>
<proteinExistence type="predicted"/>
<feature type="compositionally biased region" description="Basic and acidic residues" evidence="1">
    <location>
        <begin position="113"/>
        <end position="134"/>
    </location>
</feature>
<evidence type="ECO:0000313" key="3">
    <source>
        <dbReference type="EMBL" id="JAI67859.1"/>
    </source>
</evidence>
<protein>
    <recommendedName>
        <fullName evidence="2">J domain-containing protein</fullName>
    </recommendedName>
</protein>
<dbReference type="GO" id="GO:0005737">
    <property type="term" value="C:cytoplasm"/>
    <property type="evidence" value="ECO:0007669"/>
    <property type="project" value="TreeGrafter"/>
</dbReference>
<dbReference type="Pfam" id="PF00226">
    <property type="entry name" value="DnaJ"/>
    <property type="match status" value="1"/>
</dbReference>
<dbReference type="Gene3D" id="1.10.287.110">
    <property type="entry name" value="DnaJ domain"/>
    <property type="match status" value="1"/>
</dbReference>
<sequence length="134" mass="16421">MNDTELANYYEILGVTRDASEAEVRKAYHKLAIHWHPDKNPDNTVEATRKFQLLQVAESTLLDPEKRAHYDYHLHRLCKERTRHHQEDRKLSKKEYTEKNNDSDIKRKVHKKKEFEPFHYHELKRREKRHNKEH</sequence>
<name>A0A0P4WJA9_SCYOL</name>
<dbReference type="InterPro" id="IPR051964">
    <property type="entry name" value="Chaperone_stress_response"/>
</dbReference>
<feature type="compositionally biased region" description="Basic and acidic residues" evidence="1">
    <location>
        <begin position="80"/>
        <end position="106"/>
    </location>
</feature>
<dbReference type="SUPFAM" id="SSF46565">
    <property type="entry name" value="Chaperone J-domain"/>
    <property type="match status" value="1"/>
</dbReference>
<dbReference type="EMBL" id="GDRN01013454">
    <property type="protein sequence ID" value="JAI67859.1"/>
    <property type="molecule type" value="Transcribed_RNA"/>
</dbReference>
<dbReference type="AlphaFoldDB" id="A0A0P4WJA9"/>
<evidence type="ECO:0000256" key="1">
    <source>
        <dbReference type="SAM" id="MobiDB-lite"/>
    </source>
</evidence>
<dbReference type="InterPro" id="IPR001623">
    <property type="entry name" value="DnaJ_domain"/>
</dbReference>
<reference evidence="3" key="1">
    <citation type="submission" date="2015-09" db="EMBL/GenBank/DDBJ databases">
        <title>Scylla olivacea transcriptome.</title>
        <authorList>
            <person name="Ikhwanuddin M."/>
        </authorList>
    </citation>
    <scope>NUCLEOTIDE SEQUENCE</scope>
</reference>
<dbReference type="InterPro" id="IPR036869">
    <property type="entry name" value="J_dom_sf"/>
</dbReference>
<dbReference type="PANTHER" id="PTHR44029:SF1">
    <property type="entry name" value="DNAJ HOMOLOG SUBFAMILY C MEMBER 21"/>
    <property type="match status" value="1"/>
</dbReference>
<dbReference type="CDD" id="cd06257">
    <property type="entry name" value="DnaJ"/>
    <property type="match status" value="1"/>
</dbReference>